<dbReference type="InterPro" id="IPR015967">
    <property type="entry name" value="Rcmb_RecR_Znf"/>
</dbReference>
<keyword evidence="6 7" id="KW-0234">DNA repair</keyword>
<evidence type="ECO:0000256" key="4">
    <source>
        <dbReference type="ARBA" id="ARBA00022833"/>
    </source>
</evidence>
<keyword evidence="3 7" id="KW-0863">Zinc-finger</keyword>
<dbReference type="Pfam" id="PF02132">
    <property type="entry name" value="RecR_ZnF"/>
    <property type="match status" value="1"/>
</dbReference>
<dbReference type="Proteomes" id="UP000294813">
    <property type="component" value="Unassembled WGS sequence"/>
</dbReference>
<dbReference type="Pfam" id="PF21175">
    <property type="entry name" value="RecR_C"/>
    <property type="match status" value="1"/>
</dbReference>
<dbReference type="InterPro" id="IPR000093">
    <property type="entry name" value="DNA_Rcmb_RecR"/>
</dbReference>
<dbReference type="InterPro" id="IPR034137">
    <property type="entry name" value="TOPRIM_RecR"/>
</dbReference>
<dbReference type="SUPFAM" id="SSF111304">
    <property type="entry name" value="Recombination protein RecR"/>
    <property type="match status" value="1"/>
</dbReference>
<dbReference type="CDD" id="cd01025">
    <property type="entry name" value="TOPRIM_recR"/>
    <property type="match status" value="1"/>
</dbReference>
<dbReference type="RefSeq" id="WP_131918095.1">
    <property type="nucleotide sequence ID" value="NZ_JAOQNU010000003.1"/>
</dbReference>
<dbReference type="PANTHER" id="PTHR30446">
    <property type="entry name" value="RECOMBINATION PROTEIN RECR"/>
    <property type="match status" value="1"/>
</dbReference>
<dbReference type="PANTHER" id="PTHR30446:SF0">
    <property type="entry name" value="RECOMBINATION PROTEIN RECR"/>
    <property type="match status" value="1"/>
</dbReference>
<evidence type="ECO:0000256" key="5">
    <source>
        <dbReference type="ARBA" id="ARBA00023172"/>
    </source>
</evidence>
<name>A0A4R2RVQ6_9FIRM</name>
<evidence type="ECO:0000256" key="6">
    <source>
        <dbReference type="ARBA" id="ARBA00023204"/>
    </source>
</evidence>
<sequence length="199" mass="22004">MYYYAEPVGRLIEALNKLPGVGPKTAQRLAFHLLRVPRSEAVTLAKAIVDARDQTSDCSICGNMTDRDPCRICADEARDQAVICVVEDARDVVAIEKTREYHGLYHVLRGVLSPMEGIGPEQLRIRELVARLEGSPVQEVILATNPTVEGEATANYLARQIKAQGIKVTRIAHGLPIGGDLEYADQVTLWRAMEGRREL</sequence>
<keyword evidence="10" id="KW-1185">Reference proteome</keyword>
<evidence type="ECO:0000259" key="8">
    <source>
        <dbReference type="PROSITE" id="PS50880"/>
    </source>
</evidence>
<comment type="similarity">
    <text evidence="7">Belongs to the RecR family.</text>
</comment>
<dbReference type="GO" id="GO:0006310">
    <property type="term" value="P:DNA recombination"/>
    <property type="evidence" value="ECO:0007669"/>
    <property type="project" value="UniProtKB-UniRule"/>
</dbReference>
<gene>
    <name evidence="7" type="primary">recR</name>
    <name evidence="9" type="ORF">EDD73_103134</name>
</gene>
<reference evidence="9 10" key="1">
    <citation type="submission" date="2019-03" db="EMBL/GenBank/DDBJ databases">
        <title>Genomic Encyclopedia of Type Strains, Phase IV (KMG-IV): sequencing the most valuable type-strain genomes for metagenomic binning, comparative biology and taxonomic classification.</title>
        <authorList>
            <person name="Goeker M."/>
        </authorList>
    </citation>
    <scope>NUCLEOTIDE SEQUENCE [LARGE SCALE GENOMIC DNA]</scope>
    <source>
        <strain evidence="9 10">DSM 11170</strain>
    </source>
</reference>
<accession>A0A4R2RVQ6</accession>
<dbReference type="Gene3D" id="1.10.8.420">
    <property type="entry name" value="RecR Domain 1"/>
    <property type="match status" value="1"/>
</dbReference>
<keyword evidence="2 7" id="KW-0227">DNA damage</keyword>
<dbReference type="Gene3D" id="3.40.1360.10">
    <property type="match status" value="1"/>
</dbReference>
<dbReference type="PROSITE" id="PS50880">
    <property type="entry name" value="TOPRIM"/>
    <property type="match status" value="1"/>
</dbReference>
<dbReference type="PROSITE" id="PS01300">
    <property type="entry name" value="RECR"/>
    <property type="match status" value="1"/>
</dbReference>
<dbReference type="GO" id="GO:0003677">
    <property type="term" value="F:DNA binding"/>
    <property type="evidence" value="ECO:0007669"/>
    <property type="project" value="UniProtKB-UniRule"/>
</dbReference>
<evidence type="ECO:0000256" key="2">
    <source>
        <dbReference type="ARBA" id="ARBA00022763"/>
    </source>
</evidence>
<keyword evidence="1 7" id="KW-0479">Metal-binding</keyword>
<proteinExistence type="inferred from homology"/>
<evidence type="ECO:0000256" key="7">
    <source>
        <dbReference type="HAMAP-Rule" id="MF_00017"/>
    </source>
</evidence>
<keyword evidence="4 7" id="KW-0862">Zinc</keyword>
<dbReference type="AlphaFoldDB" id="A0A4R2RVQ6"/>
<feature type="zinc finger region" description="C4-type" evidence="7">
    <location>
        <begin position="58"/>
        <end position="73"/>
    </location>
</feature>
<dbReference type="Pfam" id="PF21176">
    <property type="entry name" value="RecR_HhH"/>
    <property type="match status" value="1"/>
</dbReference>
<organism evidence="9 10">
    <name type="scientific">Heliophilum fasciatum</name>
    <dbReference type="NCBI Taxonomy" id="35700"/>
    <lineage>
        <taxon>Bacteria</taxon>
        <taxon>Bacillati</taxon>
        <taxon>Bacillota</taxon>
        <taxon>Clostridia</taxon>
        <taxon>Eubacteriales</taxon>
        <taxon>Heliobacteriaceae</taxon>
        <taxon>Heliophilum</taxon>
    </lineage>
</organism>
<dbReference type="GO" id="GO:0006281">
    <property type="term" value="P:DNA repair"/>
    <property type="evidence" value="ECO:0007669"/>
    <property type="project" value="UniProtKB-UniRule"/>
</dbReference>
<keyword evidence="5 7" id="KW-0233">DNA recombination</keyword>
<feature type="domain" description="Toprim" evidence="8">
    <location>
        <begin position="81"/>
        <end position="176"/>
    </location>
</feature>
<dbReference type="OrthoDB" id="9802672at2"/>
<evidence type="ECO:0000313" key="10">
    <source>
        <dbReference type="Proteomes" id="UP000294813"/>
    </source>
</evidence>
<evidence type="ECO:0000256" key="3">
    <source>
        <dbReference type="ARBA" id="ARBA00022771"/>
    </source>
</evidence>
<dbReference type="GO" id="GO:0008270">
    <property type="term" value="F:zinc ion binding"/>
    <property type="evidence" value="ECO:0007669"/>
    <property type="project" value="UniProtKB-KW"/>
</dbReference>
<dbReference type="EMBL" id="SLXT01000003">
    <property type="protein sequence ID" value="TCP68502.1"/>
    <property type="molecule type" value="Genomic_DNA"/>
</dbReference>
<protein>
    <recommendedName>
        <fullName evidence="7">Recombination protein RecR</fullName>
    </recommendedName>
</protein>
<dbReference type="Pfam" id="PF13662">
    <property type="entry name" value="Toprim_4"/>
    <property type="match status" value="1"/>
</dbReference>
<dbReference type="SMART" id="SM00493">
    <property type="entry name" value="TOPRIM"/>
    <property type="match status" value="1"/>
</dbReference>
<comment type="caution">
    <text evidence="9">The sequence shown here is derived from an EMBL/GenBank/DDBJ whole genome shotgun (WGS) entry which is preliminary data.</text>
</comment>
<dbReference type="InterPro" id="IPR006171">
    <property type="entry name" value="TOPRIM_dom"/>
</dbReference>
<evidence type="ECO:0000313" key="9">
    <source>
        <dbReference type="EMBL" id="TCP68502.1"/>
    </source>
</evidence>
<comment type="function">
    <text evidence="7">May play a role in DNA repair. It seems to be involved in an RecBC-independent recombinational process of DNA repair. It may act with RecF and RecO.</text>
</comment>
<dbReference type="InterPro" id="IPR023627">
    <property type="entry name" value="Rcmb_RecR"/>
</dbReference>
<dbReference type="HAMAP" id="MF_00017">
    <property type="entry name" value="RecR"/>
    <property type="match status" value="1"/>
</dbReference>
<dbReference type="Gene3D" id="3.30.60.80">
    <property type="match status" value="1"/>
</dbReference>
<evidence type="ECO:0000256" key="1">
    <source>
        <dbReference type="ARBA" id="ARBA00022723"/>
    </source>
</evidence>
<dbReference type="Gene3D" id="6.10.250.240">
    <property type="match status" value="1"/>
</dbReference>
<dbReference type="NCBIfam" id="TIGR00615">
    <property type="entry name" value="recR"/>
    <property type="match status" value="1"/>
</dbReference>